<dbReference type="Proteomes" id="UP001596364">
    <property type="component" value="Unassembled WGS sequence"/>
</dbReference>
<proteinExistence type="predicted"/>
<accession>A0ABW1XM59</accession>
<reference evidence="2" key="1">
    <citation type="journal article" date="2019" name="Int. J. Syst. Evol. Microbiol.">
        <title>The Global Catalogue of Microorganisms (GCM) 10K type strain sequencing project: providing services to taxonomists for standard genome sequencing and annotation.</title>
        <authorList>
            <consortium name="The Broad Institute Genomics Platform"/>
            <consortium name="The Broad Institute Genome Sequencing Center for Infectious Disease"/>
            <person name="Wu L."/>
            <person name="Ma J."/>
        </authorList>
    </citation>
    <scope>NUCLEOTIDE SEQUENCE [LARGE SCALE GENOMIC DNA]</scope>
    <source>
        <strain evidence="2">CGMCC 1.16031</strain>
    </source>
</reference>
<evidence type="ECO:0000313" key="1">
    <source>
        <dbReference type="EMBL" id="MFC6440222.1"/>
    </source>
</evidence>
<dbReference type="RefSeq" id="WP_131258026.1">
    <property type="nucleotide sequence ID" value="NZ_JBHSUS010000001.1"/>
</dbReference>
<organism evidence="1 2">
    <name type="scientific">Pseudobowmanella zhangzhouensis</name>
    <dbReference type="NCBI Taxonomy" id="1537679"/>
    <lineage>
        <taxon>Bacteria</taxon>
        <taxon>Pseudomonadati</taxon>
        <taxon>Pseudomonadota</taxon>
        <taxon>Gammaproteobacteria</taxon>
        <taxon>Alteromonadales</taxon>
        <taxon>Alteromonadaceae</taxon>
    </lineage>
</organism>
<keyword evidence="2" id="KW-1185">Reference proteome</keyword>
<comment type="caution">
    <text evidence="1">The sequence shown here is derived from an EMBL/GenBank/DDBJ whole genome shotgun (WGS) entry which is preliminary data.</text>
</comment>
<evidence type="ECO:0000313" key="2">
    <source>
        <dbReference type="Proteomes" id="UP001596364"/>
    </source>
</evidence>
<dbReference type="PROSITE" id="PS51257">
    <property type="entry name" value="PROKAR_LIPOPROTEIN"/>
    <property type="match status" value="1"/>
</dbReference>
<dbReference type="EMBL" id="JBHSUS010000001">
    <property type="protein sequence ID" value="MFC6440222.1"/>
    <property type="molecule type" value="Genomic_DNA"/>
</dbReference>
<sequence length="177" mass="19734">MRRIWIVALLTGILAGCANVSRFEKDALVAHGEHLNDAPETLYYSLFIEIGRVADAKIMQVLVKLTPDAPPILLSEVKPESAAKYLSRFIPPPQWPEHLKKKATEYQAYVGGGFHITFDDGRFISIGICSHCSGGREYPVIGTPNGNDLYTLPLTEQQLIDVFGSPSRLYKVNEVRY</sequence>
<protein>
    <submittedName>
        <fullName evidence="1">Uncharacterized protein</fullName>
    </submittedName>
</protein>
<gene>
    <name evidence="1" type="ORF">ACFP85_08690</name>
</gene>
<name>A0ABW1XM59_9ALTE</name>